<protein>
    <submittedName>
        <fullName evidence="3">Uncharacterized protein</fullName>
    </submittedName>
</protein>
<keyword evidence="4" id="KW-1185">Reference proteome</keyword>
<dbReference type="InterPro" id="IPR001447">
    <property type="entry name" value="Arylamine_N-AcTrfase"/>
</dbReference>
<dbReference type="GO" id="GO:0016407">
    <property type="term" value="F:acetyltransferase activity"/>
    <property type="evidence" value="ECO:0007669"/>
    <property type="project" value="InterPro"/>
</dbReference>
<sequence>MTSISSALTGEQMDAYFERIQLPKAYGGDQCPALDLSFLCRLQGYPVSAIPYENLSLHYAKDAKVSLDVAELHRKLVQRCRGGYCMEINILFQHVLLFLGFEVYLAGARLFRVGDGKPAAWSGW</sequence>
<organism evidence="3 4">
    <name type="scientific">Aspergillus sergii</name>
    <dbReference type="NCBI Taxonomy" id="1034303"/>
    <lineage>
        <taxon>Eukaryota</taxon>
        <taxon>Fungi</taxon>
        <taxon>Dikarya</taxon>
        <taxon>Ascomycota</taxon>
        <taxon>Pezizomycotina</taxon>
        <taxon>Eurotiomycetes</taxon>
        <taxon>Eurotiomycetidae</taxon>
        <taxon>Eurotiales</taxon>
        <taxon>Aspergillaceae</taxon>
        <taxon>Aspergillus</taxon>
        <taxon>Aspergillus subgen. Circumdati</taxon>
    </lineage>
</organism>
<dbReference type="Gene3D" id="3.30.2140.20">
    <property type="match status" value="1"/>
</dbReference>
<evidence type="ECO:0000256" key="1">
    <source>
        <dbReference type="ARBA" id="ARBA00006547"/>
    </source>
</evidence>
<dbReference type="EMBL" id="ML741762">
    <property type="protein sequence ID" value="KAE8333382.1"/>
    <property type="molecule type" value="Genomic_DNA"/>
</dbReference>
<proteinExistence type="inferred from homology"/>
<name>A0A5N6XKE6_9EURO</name>
<reference evidence="4" key="1">
    <citation type="submission" date="2019-04" db="EMBL/GenBank/DDBJ databases">
        <title>Friends and foes A comparative genomics studyof 23 Aspergillus species from section Flavi.</title>
        <authorList>
            <consortium name="DOE Joint Genome Institute"/>
            <person name="Kjaerbolling I."/>
            <person name="Vesth T."/>
            <person name="Frisvad J.C."/>
            <person name="Nybo J.L."/>
            <person name="Theobald S."/>
            <person name="Kildgaard S."/>
            <person name="Isbrandt T."/>
            <person name="Kuo A."/>
            <person name="Sato A."/>
            <person name="Lyhne E.K."/>
            <person name="Kogle M.E."/>
            <person name="Wiebenga A."/>
            <person name="Kun R.S."/>
            <person name="Lubbers R.J."/>
            <person name="Makela M.R."/>
            <person name="Barry K."/>
            <person name="Chovatia M."/>
            <person name="Clum A."/>
            <person name="Daum C."/>
            <person name="Haridas S."/>
            <person name="He G."/>
            <person name="LaButti K."/>
            <person name="Lipzen A."/>
            <person name="Mondo S."/>
            <person name="Riley R."/>
            <person name="Salamov A."/>
            <person name="Simmons B.A."/>
            <person name="Magnuson J.K."/>
            <person name="Henrissat B."/>
            <person name="Mortensen U.H."/>
            <person name="Larsen T.O."/>
            <person name="Devries R.P."/>
            <person name="Grigoriev I.V."/>
            <person name="Machida M."/>
            <person name="Baker S.E."/>
            <person name="Andersen M.R."/>
        </authorList>
    </citation>
    <scope>NUCLEOTIDE SEQUENCE [LARGE SCALE GENOMIC DNA]</scope>
    <source>
        <strain evidence="4">CBS 130017</strain>
    </source>
</reference>
<dbReference type="PRINTS" id="PR01543">
    <property type="entry name" value="ANATRNSFRASE"/>
</dbReference>
<dbReference type="PANTHER" id="PTHR11786:SF0">
    <property type="entry name" value="ARYLAMINE N-ACETYLTRANSFERASE 4-RELATED"/>
    <property type="match status" value="1"/>
</dbReference>
<dbReference type="PANTHER" id="PTHR11786">
    <property type="entry name" value="N-HYDROXYARYLAMINE O-ACETYLTRANSFERASE"/>
    <property type="match status" value="1"/>
</dbReference>
<dbReference type="InterPro" id="IPR038765">
    <property type="entry name" value="Papain-like_cys_pep_sf"/>
</dbReference>
<comment type="similarity">
    <text evidence="1 2">Belongs to the arylamine N-acetyltransferase family.</text>
</comment>
<evidence type="ECO:0000256" key="2">
    <source>
        <dbReference type="RuleBase" id="RU003452"/>
    </source>
</evidence>
<gene>
    <name evidence="3" type="ORF">BDV39DRAFT_165686</name>
</gene>
<accession>A0A5N6XKE6</accession>
<dbReference type="Pfam" id="PF00797">
    <property type="entry name" value="Acetyltransf_2"/>
    <property type="match status" value="1"/>
</dbReference>
<dbReference type="Proteomes" id="UP000325945">
    <property type="component" value="Unassembled WGS sequence"/>
</dbReference>
<dbReference type="AlphaFoldDB" id="A0A5N6XKE6"/>
<keyword evidence="2" id="KW-0808">Transferase</keyword>
<dbReference type="SUPFAM" id="SSF54001">
    <property type="entry name" value="Cysteine proteinases"/>
    <property type="match status" value="1"/>
</dbReference>
<evidence type="ECO:0000313" key="4">
    <source>
        <dbReference type="Proteomes" id="UP000325945"/>
    </source>
</evidence>
<dbReference type="InterPro" id="IPR053710">
    <property type="entry name" value="Arylamine_NAT_domain_sf"/>
</dbReference>
<keyword evidence="2" id="KW-0012">Acyltransferase</keyword>
<evidence type="ECO:0000313" key="3">
    <source>
        <dbReference type="EMBL" id="KAE8333382.1"/>
    </source>
</evidence>